<dbReference type="Proteomes" id="UP000098339">
    <property type="component" value="Segment"/>
</dbReference>
<sequence>MGSVLLLVSLFFKLCIFLIQHCSKTTLFSVVSMYSLPIAVCTLAC</sequence>
<dbReference type="EMBL" id="EU240895">
    <property type="protein sequence ID" value="ABY73455.1"/>
    <property type="molecule type" value="Genomic_DNA"/>
</dbReference>
<organism evidence="1 2">
    <name type="scientific">Tursiops truncatus papillomavirus type 3</name>
    <dbReference type="NCBI Taxonomy" id="496865"/>
    <lineage>
        <taxon>Viruses</taxon>
        <taxon>Monodnaviria</taxon>
        <taxon>Shotokuvirae</taxon>
        <taxon>Cossaviricota</taxon>
        <taxon>Papovaviricetes</taxon>
        <taxon>Zurhausenvirales</taxon>
        <taxon>Papillomaviridae</taxon>
        <taxon>Firstpapillomavirinae</taxon>
        <taxon>Upsilonpapillomavirus</taxon>
        <taxon>Upsilonpapillomavirus 1</taxon>
    </lineage>
</organism>
<proteinExistence type="predicted"/>
<name>B4XYF1_9PAPI</name>
<accession>B4XYF1</accession>
<evidence type="ECO:0000313" key="1">
    <source>
        <dbReference type="EMBL" id="ABY73455.1"/>
    </source>
</evidence>
<reference evidence="1 2" key="1">
    <citation type="journal article" date="2008" name="Virology">
        <title>Genomic characterization of novel dolphin papillomaviruses provides indications for recombination within the Papillomaviridae.</title>
        <authorList>
            <person name="Rector A."/>
            <person name="Stevens H."/>
            <person name="Lacave G."/>
            <person name="Lemey P."/>
            <person name="Mostmans S."/>
            <person name="Salbany A."/>
            <person name="Vos M."/>
            <person name="Van Doorslaer K."/>
            <person name="Ghim S.J."/>
            <person name="Rehtanz M."/>
            <person name="Bossart G.D."/>
            <person name="Jenson A.B."/>
            <person name="Van Ranst M."/>
        </authorList>
    </citation>
    <scope>NUCLEOTIDE SEQUENCE [LARGE SCALE GENOMIC DNA]</scope>
</reference>
<evidence type="ECO:0000313" key="2">
    <source>
        <dbReference type="Proteomes" id="UP000098339"/>
    </source>
</evidence>
<protein>
    <submittedName>
        <fullName evidence="1">E5</fullName>
    </submittedName>
</protein>
<gene>
    <name evidence="1" type="primary">E5</name>
</gene>